<protein>
    <recommendedName>
        <fullName evidence="6">Mitochondrial transcription termination factor family protein</fullName>
    </recommendedName>
</protein>
<organism evidence="4 5">
    <name type="scientific">Arabis alpina</name>
    <name type="common">Alpine rock-cress</name>
    <dbReference type="NCBI Taxonomy" id="50452"/>
    <lineage>
        <taxon>Eukaryota</taxon>
        <taxon>Viridiplantae</taxon>
        <taxon>Streptophyta</taxon>
        <taxon>Embryophyta</taxon>
        <taxon>Tracheophyta</taxon>
        <taxon>Spermatophyta</taxon>
        <taxon>Magnoliopsida</taxon>
        <taxon>eudicotyledons</taxon>
        <taxon>Gunneridae</taxon>
        <taxon>Pentapetalae</taxon>
        <taxon>rosids</taxon>
        <taxon>malvids</taxon>
        <taxon>Brassicales</taxon>
        <taxon>Brassicaceae</taxon>
        <taxon>Arabideae</taxon>
        <taxon>Arabis</taxon>
    </lineage>
</organism>
<evidence type="ECO:0008006" key="6">
    <source>
        <dbReference type="Google" id="ProtNLM"/>
    </source>
</evidence>
<dbReference type="InterPro" id="IPR003690">
    <property type="entry name" value="MTERF"/>
</dbReference>
<evidence type="ECO:0000256" key="2">
    <source>
        <dbReference type="ARBA" id="ARBA00022472"/>
    </source>
</evidence>
<dbReference type="eggNOG" id="KOG1267">
    <property type="taxonomic scope" value="Eukaryota"/>
</dbReference>
<evidence type="ECO:0000313" key="4">
    <source>
        <dbReference type="EMBL" id="KFK40627.1"/>
    </source>
</evidence>
<dbReference type="InterPro" id="IPR038538">
    <property type="entry name" value="MTERF_sf"/>
</dbReference>
<dbReference type="Gramene" id="KFK40627">
    <property type="protein sequence ID" value="KFK40627"/>
    <property type="gene ID" value="AALP_AA2G020700"/>
</dbReference>
<dbReference type="GO" id="GO:0006353">
    <property type="term" value="P:DNA-templated transcription termination"/>
    <property type="evidence" value="ECO:0007669"/>
    <property type="project" value="UniProtKB-KW"/>
</dbReference>
<reference evidence="5" key="1">
    <citation type="journal article" date="2015" name="Nat. Plants">
        <title>Genome expansion of Arabis alpina linked with retrotransposition and reduced symmetric DNA methylation.</title>
        <authorList>
            <person name="Willing E.M."/>
            <person name="Rawat V."/>
            <person name="Mandakova T."/>
            <person name="Maumus F."/>
            <person name="James G.V."/>
            <person name="Nordstroem K.J."/>
            <person name="Becker C."/>
            <person name="Warthmann N."/>
            <person name="Chica C."/>
            <person name="Szarzynska B."/>
            <person name="Zytnicki M."/>
            <person name="Albani M.C."/>
            <person name="Kiefer C."/>
            <person name="Bergonzi S."/>
            <person name="Castaings L."/>
            <person name="Mateos J.L."/>
            <person name="Berns M.C."/>
            <person name="Bujdoso N."/>
            <person name="Piofczyk T."/>
            <person name="de Lorenzo L."/>
            <person name="Barrero-Sicilia C."/>
            <person name="Mateos I."/>
            <person name="Piednoel M."/>
            <person name="Hagmann J."/>
            <person name="Chen-Min-Tao R."/>
            <person name="Iglesias-Fernandez R."/>
            <person name="Schuster S.C."/>
            <person name="Alonso-Blanco C."/>
            <person name="Roudier F."/>
            <person name="Carbonero P."/>
            <person name="Paz-Ares J."/>
            <person name="Davis S.J."/>
            <person name="Pecinka A."/>
            <person name="Quesneville H."/>
            <person name="Colot V."/>
            <person name="Lysak M.A."/>
            <person name="Weigel D."/>
            <person name="Coupland G."/>
            <person name="Schneeberger K."/>
        </authorList>
    </citation>
    <scope>NUCLEOTIDE SEQUENCE [LARGE SCALE GENOMIC DNA]</scope>
    <source>
        <strain evidence="5">cv. Pajares</strain>
    </source>
</reference>
<keyword evidence="2" id="KW-0805">Transcription regulation</keyword>
<keyword evidence="2" id="KW-0804">Transcription</keyword>
<sequence>MYSLILHGRRLLELQKCRNFRFSLNPIQNASAFANSFSSVVSSQDDKKGQTFTVSYLVASLGFTTKLAQSISRKVSFQDKGNPDSVLSLLRSHGFTDSQISSVITNYPTLLILDAEKSLGPKLQFLLSRGASSSELTEILSKVPKILGKDTAISVYYDFVKEVIEADKSSEFQKLCHSLPQEGSKQGNKMRNVSVLRELGVPQERLFSLLTDDCTHVCGKERFDESLKKVVDMGFDPTTPKFVKALCVVYQISDKAIEDKVQVYKSVGFAVEDVWEMFKKSPTILIYSEMKIANSMEGYQGLGFSRDEFVMMFKRFPPCIGLSAEAVKKKTELVVKQMNWPLKALVTCPQVFGYSMEKRIVPRCNVIKALLSKGLLGSELPAMSSVFVCTDEVFLNRFVRKHDDKELVDKLMAIFTGKEEKTR</sequence>
<evidence type="ECO:0000256" key="1">
    <source>
        <dbReference type="ARBA" id="ARBA00007692"/>
    </source>
</evidence>
<dbReference type="EMBL" id="CM002870">
    <property type="protein sequence ID" value="KFK40627.1"/>
    <property type="molecule type" value="Genomic_DNA"/>
</dbReference>
<evidence type="ECO:0000256" key="3">
    <source>
        <dbReference type="ARBA" id="ARBA00022946"/>
    </source>
</evidence>
<dbReference type="FunFam" id="1.25.70.10:FF:000043">
    <property type="entry name" value="At1g61990/F8K4_18"/>
    <property type="match status" value="1"/>
</dbReference>
<dbReference type="GO" id="GO:0003676">
    <property type="term" value="F:nucleic acid binding"/>
    <property type="evidence" value="ECO:0007669"/>
    <property type="project" value="InterPro"/>
</dbReference>
<dbReference type="AlphaFoldDB" id="A0A087HES5"/>
<dbReference type="Gene3D" id="1.25.70.10">
    <property type="entry name" value="Transcription termination factor 3, mitochondrial"/>
    <property type="match status" value="2"/>
</dbReference>
<dbReference type="GO" id="GO:0005737">
    <property type="term" value="C:cytoplasm"/>
    <property type="evidence" value="ECO:0007669"/>
    <property type="project" value="UniProtKB-ARBA"/>
</dbReference>
<dbReference type="OrthoDB" id="637682at2759"/>
<proteinExistence type="inferred from homology"/>
<keyword evidence="3" id="KW-0809">Transit peptide</keyword>
<dbReference type="Pfam" id="PF02536">
    <property type="entry name" value="mTERF"/>
    <property type="match status" value="1"/>
</dbReference>
<keyword evidence="5" id="KW-1185">Reference proteome</keyword>
<dbReference type="SMART" id="SM00733">
    <property type="entry name" value="Mterf"/>
    <property type="match status" value="6"/>
</dbReference>
<dbReference type="OMA" id="WPSFIVS"/>
<name>A0A087HES5_ARAAL</name>
<comment type="similarity">
    <text evidence="1">Belongs to the mTERF family.</text>
</comment>
<dbReference type="PANTHER" id="PTHR13068">
    <property type="entry name" value="CGI-12 PROTEIN-RELATED"/>
    <property type="match status" value="1"/>
</dbReference>
<keyword evidence="2" id="KW-0806">Transcription termination</keyword>
<accession>A0A087HES5</accession>
<evidence type="ECO:0000313" key="5">
    <source>
        <dbReference type="Proteomes" id="UP000029120"/>
    </source>
</evidence>
<dbReference type="Proteomes" id="UP000029120">
    <property type="component" value="Chromosome 2"/>
</dbReference>
<gene>
    <name evidence="4" type="ordered locus">AALP_Aa2g020700</name>
</gene>
<dbReference type="PANTHER" id="PTHR13068:SF133">
    <property type="entry name" value="MITOCHONDRIAL TRANSCRIPTION TERMINATION FACTOR FAMILY PROTEIN"/>
    <property type="match status" value="1"/>
</dbReference>